<keyword evidence="2" id="KW-1185">Reference proteome</keyword>
<dbReference type="EMBL" id="JWZT01005709">
    <property type="protein sequence ID" value="KII60283.1"/>
    <property type="molecule type" value="Genomic_DNA"/>
</dbReference>
<reference evidence="1 2" key="1">
    <citation type="journal article" date="2014" name="Genome Biol. Evol.">
        <title>The genome of the myxosporean Thelohanellus kitauei shows adaptations to nutrient acquisition within its fish host.</title>
        <authorList>
            <person name="Yang Y."/>
            <person name="Xiong J."/>
            <person name="Zhou Z."/>
            <person name="Huo F."/>
            <person name="Miao W."/>
            <person name="Ran C."/>
            <person name="Liu Y."/>
            <person name="Zhang J."/>
            <person name="Feng J."/>
            <person name="Wang M."/>
            <person name="Wang M."/>
            <person name="Wang L."/>
            <person name="Yao B."/>
        </authorList>
    </citation>
    <scope>NUCLEOTIDE SEQUENCE [LARGE SCALE GENOMIC DNA]</scope>
    <source>
        <strain evidence="1">Wuqing</strain>
    </source>
</reference>
<dbReference type="AlphaFoldDB" id="A0A0C2I564"/>
<organism evidence="1 2">
    <name type="scientific">Thelohanellus kitauei</name>
    <name type="common">Myxosporean</name>
    <dbReference type="NCBI Taxonomy" id="669202"/>
    <lineage>
        <taxon>Eukaryota</taxon>
        <taxon>Metazoa</taxon>
        <taxon>Cnidaria</taxon>
        <taxon>Myxozoa</taxon>
        <taxon>Myxosporea</taxon>
        <taxon>Bivalvulida</taxon>
        <taxon>Platysporina</taxon>
        <taxon>Myxobolidae</taxon>
        <taxon>Thelohanellus</taxon>
    </lineage>
</organism>
<accession>A0A0C2I564</accession>
<comment type="caution">
    <text evidence="1">The sequence shown here is derived from an EMBL/GenBank/DDBJ whole genome shotgun (WGS) entry which is preliminary data.</text>
</comment>
<evidence type="ECO:0000313" key="2">
    <source>
        <dbReference type="Proteomes" id="UP000031668"/>
    </source>
</evidence>
<proteinExistence type="predicted"/>
<gene>
    <name evidence="1" type="ORF">RF11_15381</name>
</gene>
<dbReference type="Proteomes" id="UP000031668">
    <property type="component" value="Unassembled WGS sequence"/>
</dbReference>
<name>A0A0C2I564_THEKT</name>
<sequence length="145" mass="16783">MHHVRPLYLNKEMGSISRSIGKSIEASEDFEIDTDLLKPDNGLIVVKIHDNTFPLDWYVLQLFLKCQDLDLSKEEFTSTEMNFITMLWKDSTGYGCYVGLKHDLPKFFVVVTNKFDFDPGIFGDHFRRPTLDSKILVGFLGIFLR</sequence>
<protein>
    <submittedName>
        <fullName evidence="1">Uncharacterized protein</fullName>
    </submittedName>
</protein>
<evidence type="ECO:0000313" key="1">
    <source>
        <dbReference type="EMBL" id="KII60283.1"/>
    </source>
</evidence>